<accession>A0A1I0R8W3</accession>
<protein>
    <recommendedName>
        <fullName evidence="1">DUF6970 domain-containing protein</fullName>
    </recommendedName>
</protein>
<reference evidence="3" key="1">
    <citation type="submission" date="2016-10" db="EMBL/GenBank/DDBJ databases">
        <authorList>
            <person name="Varghese N."/>
            <person name="Submissions S."/>
        </authorList>
    </citation>
    <scope>NUCLEOTIDE SEQUENCE [LARGE SCALE GENOMIC DNA]</scope>
    <source>
        <strain evidence="3">CGMCC 1.12402</strain>
    </source>
</reference>
<keyword evidence="3" id="KW-1185">Reference proteome</keyword>
<sequence>MKSLRTILLLGILCYGCNEPAIIVDNNISCIEMGLHLPPCIVEQINAYKKNPDKPSNFLDANVTAYRYRDECVFIFNPGDVPDWKFMAYNQDCEVICEFGGITGDTTCEDFSNTAQEIGVIWRITD</sequence>
<organism evidence="2 3">
    <name type="scientific">Roseivirga pacifica</name>
    <dbReference type="NCBI Taxonomy" id="1267423"/>
    <lineage>
        <taxon>Bacteria</taxon>
        <taxon>Pseudomonadati</taxon>
        <taxon>Bacteroidota</taxon>
        <taxon>Cytophagia</taxon>
        <taxon>Cytophagales</taxon>
        <taxon>Roseivirgaceae</taxon>
        <taxon>Roseivirga</taxon>
    </lineage>
</organism>
<dbReference type="AlphaFoldDB" id="A0A1I0R8W3"/>
<dbReference type="InterPro" id="IPR054243">
    <property type="entry name" value="DUF6970"/>
</dbReference>
<dbReference type="OrthoDB" id="1447715at2"/>
<dbReference type="Proteomes" id="UP000199437">
    <property type="component" value="Unassembled WGS sequence"/>
</dbReference>
<dbReference type="EMBL" id="FOIR01000003">
    <property type="protein sequence ID" value="SEW37113.1"/>
    <property type="molecule type" value="Genomic_DNA"/>
</dbReference>
<dbReference type="RefSeq" id="WP_139177622.1">
    <property type="nucleotide sequence ID" value="NZ_FOIR01000003.1"/>
</dbReference>
<dbReference type="STRING" id="1267423.SAMN05216290_3263"/>
<proteinExistence type="predicted"/>
<dbReference type="Pfam" id="PF22311">
    <property type="entry name" value="DUF6970"/>
    <property type="match status" value="1"/>
</dbReference>
<evidence type="ECO:0000313" key="2">
    <source>
        <dbReference type="EMBL" id="SEW37113.1"/>
    </source>
</evidence>
<dbReference type="GeneID" id="99987941"/>
<gene>
    <name evidence="2" type="ORF">SAMN05216290_3263</name>
</gene>
<name>A0A1I0R8W3_9BACT</name>
<evidence type="ECO:0000313" key="3">
    <source>
        <dbReference type="Proteomes" id="UP000199437"/>
    </source>
</evidence>
<evidence type="ECO:0000259" key="1">
    <source>
        <dbReference type="Pfam" id="PF22311"/>
    </source>
</evidence>
<feature type="domain" description="DUF6970" evidence="1">
    <location>
        <begin position="60"/>
        <end position="123"/>
    </location>
</feature>